<dbReference type="Proteomes" id="UP000594638">
    <property type="component" value="Unassembled WGS sequence"/>
</dbReference>
<sequence>MAAGLTKQMLERRRVLCRQRRISFVAFGVVEWFVGVKRREANVEGEEETGIGSKTIFQRWQPAISHYFLPPMPLLLFFPKSPHSYLHYHSCSIPQTSTNYDNDDDEDFRAAMKMGYVAIHANANVVDADDVLKKSLPPAKEEV</sequence>
<dbReference type="AlphaFoldDB" id="A0A8S0QSU6"/>
<name>A0A8S0QSU6_OLEEU</name>
<reference evidence="1 2" key="1">
    <citation type="submission" date="2019-12" db="EMBL/GenBank/DDBJ databases">
        <authorList>
            <person name="Alioto T."/>
            <person name="Alioto T."/>
            <person name="Gomez Garrido J."/>
        </authorList>
    </citation>
    <scope>NUCLEOTIDE SEQUENCE [LARGE SCALE GENOMIC DNA]</scope>
</reference>
<accession>A0A8S0QSU6</accession>
<dbReference type="Gramene" id="OE9A021861T1">
    <property type="protein sequence ID" value="OE9A021861C1"/>
    <property type="gene ID" value="OE9A021861"/>
</dbReference>
<dbReference type="EMBL" id="CACTIH010001907">
    <property type="protein sequence ID" value="CAA2968414.1"/>
    <property type="molecule type" value="Genomic_DNA"/>
</dbReference>
<proteinExistence type="predicted"/>
<evidence type="ECO:0000313" key="1">
    <source>
        <dbReference type="EMBL" id="CAA2968414.1"/>
    </source>
</evidence>
<gene>
    <name evidence="1" type="ORF">OLEA9_A021861</name>
</gene>
<evidence type="ECO:0000313" key="2">
    <source>
        <dbReference type="Proteomes" id="UP000594638"/>
    </source>
</evidence>
<keyword evidence="2" id="KW-1185">Reference proteome</keyword>
<protein>
    <submittedName>
        <fullName evidence="1">Uncharacterized protein</fullName>
    </submittedName>
</protein>
<organism evidence="1 2">
    <name type="scientific">Olea europaea subsp. europaea</name>
    <dbReference type="NCBI Taxonomy" id="158383"/>
    <lineage>
        <taxon>Eukaryota</taxon>
        <taxon>Viridiplantae</taxon>
        <taxon>Streptophyta</taxon>
        <taxon>Embryophyta</taxon>
        <taxon>Tracheophyta</taxon>
        <taxon>Spermatophyta</taxon>
        <taxon>Magnoliopsida</taxon>
        <taxon>eudicotyledons</taxon>
        <taxon>Gunneridae</taxon>
        <taxon>Pentapetalae</taxon>
        <taxon>asterids</taxon>
        <taxon>lamiids</taxon>
        <taxon>Lamiales</taxon>
        <taxon>Oleaceae</taxon>
        <taxon>Oleeae</taxon>
        <taxon>Olea</taxon>
    </lineage>
</organism>
<comment type="caution">
    <text evidence="1">The sequence shown here is derived from an EMBL/GenBank/DDBJ whole genome shotgun (WGS) entry which is preliminary data.</text>
</comment>